<keyword evidence="7 8" id="KW-0539">Nucleus</keyword>
<dbReference type="GO" id="GO:0005634">
    <property type="term" value="C:nucleus"/>
    <property type="evidence" value="ECO:0007669"/>
    <property type="project" value="UniProtKB-SubCell"/>
</dbReference>
<evidence type="ECO:0000256" key="5">
    <source>
        <dbReference type="ARBA" id="ARBA00023125"/>
    </source>
</evidence>
<feature type="compositionally biased region" description="Polar residues" evidence="10">
    <location>
        <begin position="407"/>
        <end position="416"/>
    </location>
</feature>
<comment type="function">
    <text evidence="9">Transcription factor that binds specifically to a 5'-AA[AG]G-3' consensus core sequence.</text>
</comment>
<dbReference type="InterPro" id="IPR045174">
    <property type="entry name" value="Dof"/>
</dbReference>
<evidence type="ECO:0000256" key="1">
    <source>
        <dbReference type="ARBA" id="ARBA00022723"/>
    </source>
</evidence>
<dbReference type="GO" id="GO:0003700">
    <property type="term" value="F:DNA-binding transcription factor activity"/>
    <property type="evidence" value="ECO:0007669"/>
    <property type="project" value="UniProtKB-UniRule"/>
</dbReference>
<feature type="domain" description="Dof-type" evidence="11">
    <location>
        <begin position="29"/>
        <end position="83"/>
    </location>
</feature>
<feature type="region of interest" description="Disordered" evidence="10">
    <location>
        <begin position="407"/>
        <end position="437"/>
    </location>
</feature>
<evidence type="ECO:0000313" key="13">
    <source>
        <dbReference type="Proteomes" id="UP001327560"/>
    </source>
</evidence>
<dbReference type="PANTHER" id="PTHR31992:SF62">
    <property type="entry name" value="DOF ZINC FINGER PROTEIN DOF3.1"/>
    <property type="match status" value="1"/>
</dbReference>
<dbReference type="PANTHER" id="PTHR31992">
    <property type="entry name" value="DOF ZINC FINGER PROTEIN DOF1.4-RELATED"/>
    <property type="match status" value="1"/>
</dbReference>
<name>A0AAQ3Q3G0_9LILI</name>
<dbReference type="Pfam" id="PF02701">
    <property type="entry name" value="Zn_ribbon_Dof"/>
    <property type="match status" value="1"/>
</dbReference>
<evidence type="ECO:0000256" key="7">
    <source>
        <dbReference type="ARBA" id="ARBA00023242"/>
    </source>
</evidence>
<dbReference type="PROSITE" id="PS01361">
    <property type="entry name" value="ZF_DOF_1"/>
    <property type="match status" value="1"/>
</dbReference>
<evidence type="ECO:0000256" key="3">
    <source>
        <dbReference type="ARBA" id="ARBA00022833"/>
    </source>
</evidence>
<feature type="region of interest" description="Disordered" evidence="10">
    <location>
        <begin position="70"/>
        <end position="112"/>
    </location>
</feature>
<keyword evidence="5 8" id="KW-0238">DNA-binding</keyword>
<evidence type="ECO:0000256" key="6">
    <source>
        <dbReference type="ARBA" id="ARBA00023163"/>
    </source>
</evidence>
<evidence type="ECO:0000256" key="2">
    <source>
        <dbReference type="ARBA" id="ARBA00022771"/>
    </source>
</evidence>
<comment type="subcellular location">
    <subcellularLocation>
        <location evidence="8 9">Nucleus</location>
    </subcellularLocation>
</comment>
<proteinExistence type="predicted"/>
<dbReference type="AlphaFoldDB" id="A0AAQ3Q3G0"/>
<feature type="compositionally biased region" description="Polar residues" evidence="10">
    <location>
        <begin position="84"/>
        <end position="93"/>
    </location>
</feature>
<feature type="region of interest" description="Disordered" evidence="10">
    <location>
        <begin position="320"/>
        <end position="386"/>
    </location>
</feature>
<dbReference type="Proteomes" id="UP001327560">
    <property type="component" value="Chromosome 2"/>
</dbReference>
<accession>A0AAQ3Q3G0</accession>
<dbReference type="PROSITE" id="PS50884">
    <property type="entry name" value="ZF_DOF_2"/>
    <property type="match status" value="1"/>
</dbReference>
<evidence type="ECO:0000256" key="8">
    <source>
        <dbReference type="PROSITE-ProRule" id="PRU00071"/>
    </source>
</evidence>
<dbReference type="GO" id="GO:0008270">
    <property type="term" value="F:zinc ion binding"/>
    <property type="evidence" value="ECO:0007669"/>
    <property type="project" value="UniProtKB-KW"/>
</dbReference>
<keyword evidence="2 8" id="KW-0863">Zinc-finger</keyword>
<reference evidence="12 13" key="1">
    <citation type="submission" date="2023-10" db="EMBL/GenBank/DDBJ databases">
        <title>Chromosome-scale genome assembly provides insights into flower coloration mechanisms of Canna indica.</title>
        <authorList>
            <person name="Li C."/>
        </authorList>
    </citation>
    <scope>NUCLEOTIDE SEQUENCE [LARGE SCALE GENOMIC DNA]</scope>
    <source>
        <tissue evidence="12">Flower</tissue>
    </source>
</reference>
<dbReference type="EMBL" id="CP136891">
    <property type="protein sequence ID" value="WOK96990.1"/>
    <property type="molecule type" value="Genomic_DNA"/>
</dbReference>
<organism evidence="12 13">
    <name type="scientific">Canna indica</name>
    <name type="common">Indian-shot</name>
    <dbReference type="NCBI Taxonomy" id="4628"/>
    <lineage>
        <taxon>Eukaryota</taxon>
        <taxon>Viridiplantae</taxon>
        <taxon>Streptophyta</taxon>
        <taxon>Embryophyta</taxon>
        <taxon>Tracheophyta</taxon>
        <taxon>Spermatophyta</taxon>
        <taxon>Magnoliopsida</taxon>
        <taxon>Liliopsida</taxon>
        <taxon>Zingiberales</taxon>
        <taxon>Cannaceae</taxon>
        <taxon>Canna</taxon>
    </lineage>
</organism>
<evidence type="ECO:0000256" key="10">
    <source>
        <dbReference type="SAM" id="MobiDB-lite"/>
    </source>
</evidence>
<dbReference type="GO" id="GO:0003677">
    <property type="term" value="F:DNA binding"/>
    <property type="evidence" value="ECO:0007669"/>
    <property type="project" value="UniProtKB-UniRule"/>
</dbReference>
<keyword evidence="3 9" id="KW-0862">Zinc</keyword>
<keyword evidence="1 9" id="KW-0479">Metal-binding</keyword>
<keyword evidence="13" id="KW-1185">Reference proteome</keyword>
<evidence type="ECO:0000256" key="4">
    <source>
        <dbReference type="ARBA" id="ARBA00023015"/>
    </source>
</evidence>
<keyword evidence="6 9" id="KW-0804">Transcription</keyword>
<evidence type="ECO:0000259" key="11">
    <source>
        <dbReference type="PROSITE" id="PS50884"/>
    </source>
</evidence>
<evidence type="ECO:0000313" key="12">
    <source>
        <dbReference type="EMBL" id="WOK96990.1"/>
    </source>
</evidence>
<feature type="compositionally biased region" description="Polar residues" evidence="10">
    <location>
        <begin position="100"/>
        <end position="110"/>
    </location>
</feature>
<dbReference type="InterPro" id="IPR003851">
    <property type="entry name" value="Znf_Dof"/>
</dbReference>
<sequence length="501" mass="54110">MSKASGAAAVPLQVAAKPSPHFPVPEQKLPCPRCDSTNTKFCYYNNYNLAQPRHFCKSCRRYWTKGGALRNVPVGGGTRKSSKRANPTPSGSASVAKRSNPGNTASSQSLIPKPTPVSVMYPTIDADHRFVDVAGSFSSLLASTGHFNALFSGYLGEGRTAAGMPDYSSNVFSIENTAAPISNENFLGLHVESECWVGGWPDLSMFNTGSDLQENGNCREKRSSFLHALWLILLDDAPFRDLIQLSLVDTEHMKLNMGSRNVNAQHEKAENRTTGAVDYRNKSKSEVAPKYMDEEGSCSMSSSSSTLSDEFFQIDVSNLSKQHTSHGGIPRNNSSRPPLPSGSGHFGTAGTKQAPPIQSMGRLQVPDPNRIPSSIFARSKSASPMEWSATSNDSLFSIHMGKSGELTSIYSSQSDGDQPKSSHLPPPPSKGVGRQASLHQIDKSEVADTESMKNLVRKPFTADGIPHSDSASVFSDGGSVASYRSFAFPMYLLFLSLCHKN</sequence>
<keyword evidence="4 9" id="KW-0805">Transcription regulation</keyword>
<protein>
    <recommendedName>
        <fullName evidence="9">Dof zinc finger protein</fullName>
    </recommendedName>
</protein>
<gene>
    <name evidence="12" type="ORF">Cni_G05698</name>
</gene>
<evidence type="ECO:0000256" key="9">
    <source>
        <dbReference type="RuleBase" id="RU369094"/>
    </source>
</evidence>